<gene>
    <name evidence="7" type="ORF">JOF56_002474</name>
</gene>
<comment type="caution">
    <text evidence="7">The sequence shown here is derived from an EMBL/GenBank/DDBJ whole genome shotgun (WGS) entry which is preliminary data.</text>
</comment>
<feature type="transmembrane region" description="Helical" evidence="5">
    <location>
        <begin position="343"/>
        <end position="362"/>
    </location>
</feature>
<feature type="transmembrane region" description="Helical" evidence="5">
    <location>
        <begin position="227"/>
        <end position="249"/>
    </location>
</feature>
<feature type="domain" description="Major facilitator superfamily (MFS) profile" evidence="6">
    <location>
        <begin position="192"/>
        <end position="375"/>
    </location>
</feature>
<dbReference type="PANTHER" id="PTHR23542">
    <property type="match status" value="1"/>
</dbReference>
<feature type="transmembrane region" description="Helical" evidence="5">
    <location>
        <begin position="129"/>
        <end position="151"/>
    </location>
</feature>
<keyword evidence="2 5" id="KW-0812">Transmembrane</keyword>
<feature type="transmembrane region" description="Helical" evidence="5">
    <location>
        <begin position="261"/>
        <end position="278"/>
    </location>
</feature>
<feature type="transmembrane region" description="Helical" evidence="5">
    <location>
        <begin position="37"/>
        <end position="58"/>
    </location>
</feature>
<keyword evidence="3 5" id="KW-1133">Transmembrane helix</keyword>
<keyword evidence="4 5" id="KW-0472">Membrane</keyword>
<dbReference type="PANTHER" id="PTHR23542:SF1">
    <property type="entry name" value="MAJOR FACILITATOR SUPERFAMILY (MFS) PROFILE DOMAIN-CONTAINING PROTEIN"/>
    <property type="match status" value="1"/>
</dbReference>
<dbReference type="RefSeq" id="WP_209637326.1">
    <property type="nucleotide sequence ID" value="NZ_JAGINW010000001.1"/>
</dbReference>
<dbReference type="SUPFAM" id="SSF103473">
    <property type="entry name" value="MFS general substrate transporter"/>
    <property type="match status" value="1"/>
</dbReference>
<proteinExistence type="predicted"/>
<keyword evidence="8" id="KW-1185">Reference proteome</keyword>
<reference evidence="7 8" key="1">
    <citation type="submission" date="2021-03" db="EMBL/GenBank/DDBJ databases">
        <title>Sequencing the genomes of 1000 actinobacteria strains.</title>
        <authorList>
            <person name="Klenk H.-P."/>
        </authorList>
    </citation>
    <scope>NUCLEOTIDE SEQUENCE [LARGE SCALE GENOMIC DNA]</scope>
    <source>
        <strain evidence="7 8">DSM 46670</strain>
    </source>
</reference>
<evidence type="ECO:0000256" key="3">
    <source>
        <dbReference type="ARBA" id="ARBA00022989"/>
    </source>
</evidence>
<evidence type="ECO:0000259" key="6">
    <source>
        <dbReference type="PROSITE" id="PS50850"/>
    </source>
</evidence>
<comment type="subcellular location">
    <subcellularLocation>
        <location evidence="1">Cell membrane</location>
        <topology evidence="1">Multi-pass membrane protein</topology>
    </subcellularLocation>
</comment>
<evidence type="ECO:0000256" key="1">
    <source>
        <dbReference type="ARBA" id="ARBA00004651"/>
    </source>
</evidence>
<feature type="transmembrane region" description="Helical" evidence="5">
    <location>
        <begin position="194"/>
        <end position="215"/>
    </location>
</feature>
<sequence>MNLRYWRWSLGTQLLRLPSMMAPLAFAVLATQVTGSYRLGGLMMAVFVGAEITTAGLVGRLLDRIGVARGLRVLLVLCALCLCGLAAVSGSPVLMIVFVVLTGVVAGGLAGGMRALLPSAVAAGSLERAIAVDAMIVECVVVGGPLVVALLSPLGGVAPVLGMAVSYVLAAFFVPSGSPARKEHGVRPRLGSILSWLLCAFAFGYLCSTIEVASLPLAQRVGGGPGAAVIVIVVLTAASLSGAGLYAWLGPRLTLDRRIRAVVLLTGMALGAVLVAFGGTWPMLVAGVVTVGICIGPLNTTMSMHLQTTLPDERKAEGFGLIFTSQGAGFALGSLSVSALPLAGAPLLGAMIGCVAAALIGVQSRTPVAMPVTVE</sequence>
<feature type="transmembrane region" description="Helical" evidence="5">
    <location>
        <begin position="70"/>
        <end position="88"/>
    </location>
</feature>
<dbReference type="Pfam" id="PF07690">
    <property type="entry name" value="MFS_1"/>
    <property type="match status" value="1"/>
</dbReference>
<evidence type="ECO:0000256" key="5">
    <source>
        <dbReference type="SAM" id="Phobius"/>
    </source>
</evidence>
<dbReference type="InterPro" id="IPR020846">
    <property type="entry name" value="MFS_dom"/>
</dbReference>
<dbReference type="PROSITE" id="PS50850">
    <property type="entry name" value="MFS"/>
    <property type="match status" value="1"/>
</dbReference>
<dbReference type="Proteomes" id="UP001519332">
    <property type="component" value="Unassembled WGS sequence"/>
</dbReference>
<feature type="transmembrane region" description="Helical" evidence="5">
    <location>
        <begin position="157"/>
        <end position="174"/>
    </location>
</feature>
<name>A0ABS4TDM7_9PSEU</name>
<protein>
    <submittedName>
        <fullName evidence="7">MFS family permease</fullName>
    </submittedName>
</protein>
<dbReference type="Gene3D" id="1.20.1250.20">
    <property type="entry name" value="MFS general substrate transporter like domains"/>
    <property type="match status" value="1"/>
</dbReference>
<evidence type="ECO:0000313" key="8">
    <source>
        <dbReference type="Proteomes" id="UP001519332"/>
    </source>
</evidence>
<dbReference type="InterPro" id="IPR036259">
    <property type="entry name" value="MFS_trans_sf"/>
</dbReference>
<dbReference type="InterPro" id="IPR011701">
    <property type="entry name" value="MFS"/>
</dbReference>
<organism evidence="7 8">
    <name type="scientific">Kibdelosporangium banguiense</name>
    <dbReference type="NCBI Taxonomy" id="1365924"/>
    <lineage>
        <taxon>Bacteria</taxon>
        <taxon>Bacillati</taxon>
        <taxon>Actinomycetota</taxon>
        <taxon>Actinomycetes</taxon>
        <taxon>Pseudonocardiales</taxon>
        <taxon>Pseudonocardiaceae</taxon>
        <taxon>Kibdelosporangium</taxon>
    </lineage>
</organism>
<evidence type="ECO:0000256" key="2">
    <source>
        <dbReference type="ARBA" id="ARBA00022692"/>
    </source>
</evidence>
<evidence type="ECO:0000313" key="7">
    <source>
        <dbReference type="EMBL" id="MBP2322089.1"/>
    </source>
</evidence>
<evidence type="ECO:0000256" key="4">
    <source>
        <dbReference type="ARBA" id="ARBA00023136"/>
    </source>
</evidence>
<feature type="transmembrane region" description="Helical" evidence="5">
    <location>
        <begin position="94"/>
        <end position="117"/>
    </location>
</feature>
<dbReference type="EMBL" id="JAGINW010000001">
    <property type="protein sequence ID" value="MBP2322089.1"/>
    <property type="molecule type" value="Genomic_DNA"/>
</dbReference>
<accession>A0ABS4TDM7</accession>